<dbReference type="Proteomes" id="UP000509414">
    <property type="component" value="Chromosome"/>
</dbReference>
<organism evidence="2 3">
    <name type="scientific">Candidatus Campylobacter infans</name>
    <dbReference type="NCBI Taxonomy" id="2561898"/>
    <lineage>
        <taxon>Bacteria</taxon>
        <taxon>Pseudomonadati</taxon>
        <taxon>Campylobacterota</taxon>
        <taxon>Epsilonproteobacteria</taxon>
        <taxon>Campylobacterales</taxon>
        <taxon>Campylobacteraceae</taxon>
        <taxon>Campylobacter</taxon>
    </lineage>
</organism>
<dbReference type="InterPro" id="IPR036761">
    <property type="entry name" value="TTHA0802/YceI-like_sf"/>
</dbReference>
<dbReference type="KEGG" id="cinf:CINF_0832"/>
<reference evidence="2 3" key="1">
    <citation type="submission" date="2020-02" db="EMBL/GenBank/DDBJ databases">
        <title>Complete genome sequence of the novel Campylobacter species Candidatus Campylobacter infans.</title>
        <authorList>
            <person name="Duim B."/>
            <person name="Zomer A."/>
            <person name="van der Graaf L."/>
            <person name="Wagenaar J."/>
        </authorList>
    </citation>
    <scope>NUCLEOTIDE SEQUENCE [LARGE SCALE GENOMIC DNA]</scope>
    <source>
        <strain evidence="2 3">19S00001</strain>
    </source>
</reference>
<name>A0A7H9CGY4_9BACT</name>
<keyword evidence="1" id="KW-0732">Signal</keyword>
<feature type="signal peptide" evidence="1">
    <location>
        <begin position="1"/>
        <end position="20"/>
    </location>
</feature>
<evidence type="ECO:0000256" key="1">
    <source>
        <dbReference type="SAM" id="SignalP"/>
    </source>
</evidence>
<dbReference type="RefSeq" id="WP_178696483.1">
    <property type="nucleotide sequence ID" value="NZ_CP049075.1"/>
</dbReference>
<dbReference type="Gene3D" id="2.40.128.110">
    <property type="entry name" value="Lipid/polyisoprenoid-binding, YceI-like"/>
    <property type="match status" value="1"/>
</dbReference>
<gene>
    <name evidence="2" type="ORF">CINF_0832</name>
</gene>
<evidence type="ECO:0000313" key="2">
    <source>
        <dbReference type="EMBL" id="QLI05346.1"/>
    </source>
</evidence>
<dbReference type="AlphaFoldDB" id="A0A7H9CGY4"/>
<proteinExistence type="predicted"/>
<evidence type="ECO:0000313" key="3">
    <source>
        <dbReference type="Proteomes" id="UP000509414"/>
    </source>
</evidence>
<dbReference type="EMBL" id="CP049075">
    <property type="protein sequence ID" value="QLI05346.1"/>
    <property type="molecule type" value="Genomic_DNA"/>
</dbReference>
<feature type="chain" id="PRO_5028830985" evidence="1">
    <location>
        <begin position="21"/>
        <end position="195"/>
    </location>
</feature>
<dbReference type="SUPFAM" id="SSF101874">
    <property type="entry name" value="YceI-like"/>
    <property type="match status" value="1"/>
</dbReference>
<keyword evidence="3" id="KW-1185">Reference proteome</keyword>
<protein>
    <submittedName>
        <fullName evidence="2">YceI-like domain-containing periplasmic protein</fullName>
    </submittedName>
</protein>
<sequence length="195" mass="21355">MKKTSKLLVISAFLSTFANAAIIDENATKVIATGYKTKTQIAVPMTFTNVKFNFLKTQGSISEILTGATSSVDLLSVDTYKNPLRDKNMRDKLFSKFLATSVQAKIKSVDGDDSKGTIKASITLNEQSKDVLMNYEIQGDKIKGDKLVATGVIDLETDFGVKEAYDSFRTDKIVSGLHAKQTSPKVQISFEVPIK</sequence>
<accession>A0A7H9CGY4</accession>